<dbReference type="GO" id="GO:0006816">
    <property type="term" value="P:calcium ion transport"/>
    <property type="evidence" value="ECO:0007669"/>
    <property type="project" value="InterPro"/>
</dbReference>
<evidence type="ECO:0000313" key="2">
    <source>
        <dbReference type="Proteomes" id="UP000692954"/>
    </source>
</evidence>
<dbReference type="OrthoDB" id="313186at2759"/>
<gene>
    <name evidence="1" type="ORF">PSON_ATCC_30995.1.T1470088</name>
</gene>
<sequence length="637" mass="75079">MEDLQHTLKYGDNIILRQIGDNKIYYLLARKEQQYLMETNLQINNSCTFNMHNFPQHMVFTIFPKLLYEAQNKFNSDYDQKQLLYNQMETEKKYNQNLLKQSKGQKVIYGNTIMLYQSLSKVFLCRTENNDSNSNIGTNLNSSMYFKIDPDPLAIYIKQGSPVHSYDQFLLIQNDTILKFDTIQEIPRLPEIVQSKNPDHNPEFFTIPAIIENEYQFKFYRAQYKQFATNTREQTSHNTLQAIVLSQQKDINHLHYGQYVRIVEEHQEHRINKGYLISTINAIGCYPAIYLQINRRQNGDSIDKVSSIFQIVPETDQKYSEEIQFNVGNKPNLVGYTQFLLRHLLTGEYLRINPWKWNKLQLSKEINNKYRQMGSNSNKKLNEQPKSVASKNMPGVQLYQNLINQNSNQQNSSQIQQDDPLFKDHQLLFITKLGNNPIIYKDQLPFTTDINFNIVTKNGKCPIEVDSQEQEESYTIQLITKLAMFNQYEEENDEQILNRQLEEEWVQMIPELDQYSKNNKQQQFSQSEKEVLEFIKMEKKIQAKNKVDMKHYKADYQTFQPMFIQLNPFNTQYLDVLASEDFSGSNFKFETVDQSEIEELSEILGLLYPLISLAKNSIQLSTLKFKFSNPKFKESKE</sequence>
<dbReference type="Proteomes" id="UP000692954">
    <property type="component" value="Unassembled WGS sequence"/>
</dbReference>
<proteinExistence type="predicted"/>
<keyword evidence="2" id="KW-1185">Reference proteome</keyword>
<comment type="caution">
    <text evidence="1">The sequence shown here is derived from an EMBL/GenBank/DDBJ whole genome shotgun (WGS) entry which is preliminary data.</text>
</comment>
<dbReference type="AlphaFoldDB" id="A0A8S1R993"/>
<organism evidence="1 2">
    <name type="scientific">Paramecium sonneborni</name>
    <dbReference type="NCBI Taxonomy" id="65129"/>
    <lineage>
        <taxon>Eukaryota</taxon>
        <taxon>Sar</taxon>
        <taxon>Alveolata</taxon>
        <taxon>Ciliophora</taxon>
        <taxon>Intramacronucleata</taxon>
        <taxon>Oligohymenophorea</taxon>
        <taxon>Peniculida</taxon>
        <taxon>Parameciidae</taxon>
        <taxon>Paramecium</taxon>
    </lineage>
</organism>
<reference evidence="1" key="1">
    <citation type="submission" date="2021-01" db="EMBL/GenBank/DDBJ databases">
        <authorList>
            <consortium name="Genoscope - CEA"/>
            <person name="William W."/>
        </authorList>
    </citation>
    <scope>NUCLEOTIDE SEQUENCE</scope>
</reference>
<dbReference type="PANTHER" id="PTHR13715">
    <property type="entry name" value="RYANODINE RECEPTOR AND IP3 RECEPTOR"/>
    <property type="match status" value="1"/>
</dbReference>
<dbReference type="InterPro" id="IPR015925">
    <property type="entry name" value="Ryanodine_IP3_receptor"/>
</dbReference>
<evidence type="ECO:0000313" key="1">
    <source>
        <dbReference type="EMBL" id="CAD8123812.1"/>
    </source>
</evidence>
<dbReference type="PANTHER" id="PTHR13715:SF99">
    <property type="entry name" value="INOSITOL 1,4,5-TRISPHOSPHATE RECEPTOR-LIKE PROTEIN A"/>
    <property type="match status" value="1"/>
</dbReference>
<accession>A0A8S1R993</accession>
<name>A0A8S1R993_9CILI</name>
<dbReference type="EMBL" id="CAJJDN010000147">
    <property type="protein sequence ID" value="CAD8123812.1"/>
    <property type="molecule type" value="Genomic_DNA"/>
</dbReference>
<protein>
    <submittedName>
        <fullName evidence="1">Uncharacterized protein</fullName>
    </submittedName>
</protein>